<dbReference type="InterPro" id="IPR036388">
    <property type="entry name" value="WH-like_DNA-bd_sf"/>
</dbReference>
<dbReference type="GO" id="GO:1900376">
    <property type="term" value="P:regulation of secondary metabolite biosynthetic process"/>
    <property type="evidence" value="ECO:0007669"/>
    <property type="project" value="TreeGrafter"/>
</dbReference>
<comment type="similarity">
    <text evidence="1">Belongs to the Fur family.</text>
</comment>
<dbReference type="InterPro" id="IPR036390">
    <property type="entry name" value="WH_DNA-bd_sf"/>
</dbReference>
<keyword evidence="7" id="KW-0479">Metal-binding</keyword>
<keyword evidence="4" id="KW-0805">Transcription regulation</keyword>
<keyword evidence="5" id="KW-0238">DNA-binding</keyword>
<keyword evidence="6" id="KW-0804">Transcription</keyword>
<accession>A0A2G6KAD5</accession>
<reference evidence="8 9" key="1">
    <citation type="submission" date="2017-10" db="EMBL/GenBank/DDBJ databases">
        <title>Novel microbial diversity and functional potential in the marine mammal oral microbiome.</title>
        <authorList>
            <person name="Dudek N.K."/>
            <person name="Sun C.L."/>
            <person name="Burstein D."/>
            <person name="Kantor R.S."/>
            <person name="Aliaga Goltsman D.S."/>
            <person name="Bik E.M."/>
            <person name="Thomas B.C."/>
            <person name="Banfield J.F."/>
            <person name="Relman D.A."/>
        </authorList>
    </citation>
    <scope>NUCLEOTIDE SEQUENCE [LARGE SCALE GENOMIC DNA]</scope>
    <source>
        <strain evidence="8">DOLJORAL78_47_16</strain>
    </source>
</reference>
<evidence type="ECO:0000256" key="3">
    <source>
        <dbReference type="ARBA" id="ARBA00022833"/>
    </source>
</evidence>
<name>A0A2G6KAD5_9BACT</name>
<evidence type="ECO:0000313" key="9">
    <source>
        <dbReference type="Proteomes" id="UP000230821"/>
    </source>
</evidence>
<dbReference type="InterPro" id="IPR002481">
    <property type="entry name" value="FUR"/>
</dbReference>
<gene>
    <name evidence="8" type="ORF">CSA56_14745</name>
</gene>
<feature type="binding site" evidence="7">
    <location>
        <position position="100"/>
    </location>
    <ligand>
        <name>Zn(2+)</name>
        <dbReference type="ChEBI" id="CHEBI:29105"/>
    </ligand>
</feature>
<feature type="binding site" evidence="7">
    <location>
        <position position="137"/>
    </location>
    <ligand>
        <name>Zn(2+)</name>
        <dbReference type="ChEBI" id="CHEBI:29105"/>
    </ligand>
</feature>
<proteinExistence type="inferred from homology"/>
<dbReference type="PANTHER" id="PTHR33202:SF8">
    <property type="entry name" value="PEROXIDE-RESPONSIVE REPRESSOR PERR"/>
    <property type="match status" value="1"/>
</dbReference>
<dbReference type="Gene3D" id="1.10.10.10">
    <property type="entry name" value="Winged helix-like DNA-binding domain superfamily/Winged helix DNA-binding domain"/>
    <property type="match status" value="1"/>
</dbReference>
<evidence type="ECO:0000256" key="6">
    <source>
        <dbReference type="ARBA" id="ARBA00023163"/>
    </source>
</evidence>
<dbReference type="InterPro" id="IPR043135">
    <property type="entry name" value="Fur_C"/>
</dbReference>
<protein>
    <submittedName>
        <fullName evidence="8">Transcriptional repressor</fullName>
    </submittedName>
</protein>
<keyword evidence="2" id="KW-0678">Repressor</keyword>
<evidence type="ECO:0000256" key="4">
    <source>
        <dbReference type="ARBA" id="ARBA00023015"/>
    </source>
</evidence>
<feature type="binding site" evidence="7">
    <location>
        <position position="140"/>
    </location>
    <ligand>
        <name>Zn(2+)</name>
        <dbReference type="ChEBI" id="CHEBI:29105"/>
    </ligand>
</feature>
<comment type="cofactor">
    <cofactor evidence="7">
        <name>Zn(2+)</name>
        <dbReference type="ChEBI" id="CHEBI:29105"/>
    </cofactor>
    <text evidence="7">Binds 1 zinc ion per subunit.</text>
</comment>
<organism evidence="8 9">
    <name type="scientific">candidate division KSB3 bacterium</name>
    <dbReference type="NCBI Taxonomy" id="2044937"/>
    <lineage>
        <taxon>Bacteria</taxon>
        <taxon>candidate division KSB3</taxon>
    </lineage>
</organism>
<dbReference type="GO" id="GO:0008270">
    <property type="term" value="F:zinc ion binding"/>
    <property type="evidence" value="ECO:0007669"/>
    <property type="project" value="TreeGrafter"/>
</dbReference>
<dbReference type="GO" id="GO:0000976">
    <property type="term" value="F:transcription cis-regulatory region binding"/>
    <property type="evidence" value="ECO:0007669"/>
    <property type="project" value="TreeGrafter"/>
</dbReference>
<dbReference type="PANTHER" id="PTHR33202">
    <property type="entry name" value="ZINC UPTAKE REGULATION PROTEIN"/>
    <property type="match status" value="1"/>
</dbReference>
<evidence type="ECO:0000313" key="8">
    <source>
        <dbReference type="EMBL" id="PIE32648.1"/>
    </source>
</evidence>
<evidence type="ECO:0000256" key="7">
    <source>
        <dbReference type="PIRSR" id="PIRSR602481-1"/>
    </source>
</evidence>
<dbReference type="GO" id="GO:0003700">
    <property type="term" value="F:DNA-binding transcription factor activity"/>
    <property type="evidence" value="ECO:0007669"/>
    <property type="project" value="InterPro"/>
</dbReference>
<evidence type="ECO:0000256" key="1">
    <source>
        <dbReference type="ARBA" id="ARBA00007957"/>
    </source>
</evidence>
<dbReference type="SUPFAM" id="SSF46785">
    <property type="entry name" value="Winged helix' DNA-binding domain"/>
    <property type="match status" value="1"/>
</dbReference>
<evidence type="ECO:0000256" key="5">
    <source>
        <dbReference type="ARBA" id="ARBA00023125"/>
    </source>
</evidence>
<dbReference type="GO" id="GO:0045892">
    <property type="term" value="P:negative regulation of DNA-templated transcription"/>
    <property type="evidence" value="ECO:0007669"/>
    <property type="project" value="TreeGrafter"/>
</dbReference>
<dbReference type="AlphaFoldDB" id="A0A2G6KAD5"/>
<dbReference type="CDD" id="cd07153">
    <property type="entry name" value="Fur_like"/>
    <property type="match status" value="1"/>
</dbReference>
<keyword evidence="3 7" id="KW-0862">Zinc</keyword>
<evidence type="ECO:0000256" key="2">
    <source>
        <dbReference type="ARBA" id="ARBA00022491"/>
    </source>
</evidence>
<dbReference type="Proteomes" id="UP000230821">
    <property type="component" value="Unassembled WGS sequence"/>
</dbReference>
<dbReference type="Pfam" id="PF01475">
    <property type="entry name" value="FUR"/>
    <property type="match status" value="1"/>
</dbReference>
<dbReference type="EMBL" id="PDSK01000110">
    <property type="protein sequence ID" value="PIE32648.1"/>
    <property type="molecule type" value="Genomic_DNA"/>
</dbReference>
<sequence>MNQEQKIVQFKERCKARGIKLTPQRLIIYEGLIHTSEHPTVDMLYAQVQKTFPTISLDTVHRTLMTFCELGVAYMVEGTGSPKRFEGNLDTHHHVRCVKCSKIFDIYHEEYNHLSIPADVQKEFQILKKTVHMEGICRACRQKT</sequence>
<dbReference type="Gene3D" id="3.30.1490.190">
    <property type="match status" value="1"/>
</dbReference>
<feature type="binding site" evidence="7">
    <location>
        <position position="97"/>
    </location>
    <ligand>
        <name>Zn(2+)</name>
        <dbReference type="ChEBI" id="CHEBI:29105"/>
    </ligand>
</feature>
<comment type="caution">
    <text evidence="8">The sequence shown here is derived from an EMBL/GenBank/DDBJ whole genome shotgun (WGS) entry which is preliminary data.</text>
</comment>